<comment type="caution">
    <text evidence="2">The sequence shown here is derived from an EMBL/GenBank/DDBJ whole genome shotgun (WGS) entry which is preliminary data.</text>
</comment>
<evidence type="ECO:0000313" key="3">
    <source>
        <dbReference type="Proteomes" id="UP000314294"/>
    </source>
</evidence>
<name>A0A4Z2HN14_9TELE</name>
<feature type="region of interest" description="Disordered" evidence="1">
    <location>
        <begin position="214"/>
        <end position="243"/>
    </location>
</feature>
<dbReference type="EMBL" id="SRLO01000206">
    <property type="protein sequence ID" value="TNN67259.1"/>
    <property type="molecule type" value="Genomic_DNA"/>
</dbReference>
<proteinExistence type="predicted"/>
<dbReference type="Proteomes" id="UP000314294">
    <property type="component" value="Unassembled WGS sequence"/>
</dbReference>
<sequence>MIKPAVSDRDAGGGVGGHSLCDADVPRLLCSIAGSSSSAVEPSRWALLVYLGCQPLIYIHGKEEECSAGTGHACSAVDGGRADITHTRVRVCSNSSSVDNRAWLMSCYLARCMVTICTRYRRQAVQLVVEEWGWGKRVSGGQLAHTQLIRQAAVEPSESPGALPRALRGADAPLLLLCWMLRDRAARLLVVCGIDDLDAEVQCLKEKLPGHPRAGDLVSQEAGHPTKRPHIPAGRPHTLSVAF</sequence>
<gene>
    <name evidence="2" type="ORF">EYF80_022508</name>
</gene>
<accession>A0A4Z2HN14</accession>
<evidence type="ECO:0000313" key="2">
    <source>
        <dbReference type="EMBL" id="TNN67259.1"/>
    </source>
</evidence>
<reference evidence="2 3" key="1">
    <citation type="submission" date="2019-03" db="EMBL/GenBank/DDBJ databases">
        <title>First draft genome of Liparis tanakae, snailfish: a comprehensive survey of snailfish specific genes.</title>
        <authorList>
            <person name="Kim W."/>
            <person name="Song I."/>
            <person name="Jeong J.-H."/>
            <person name="Kim D."/>
            <person name="Kim S."/>
            <person name="Ryu S."/>
            <person name="Song J.Y."/>
            <person name="Lee S.K."/>
        </authorList>
    </citation>
    <scope>NUCLEOTIDE SEQUENCE [LARGE SCALE GENOMIC DNA]</scope>
    <source>
        <tissue evidence="2">Muscle</tissue>
    </source>
</reference>
<evidence type="ECO:0000256" key="1">
    <source>
        <dbReference type="SAM" id="MobiDB-lite"/>
    </source>
</evidence>
<dbReference type="AlphaFoldDB" id="A0A4Z2HN14"/>
<organism evidence="2 3">
    <name type="scientific">Liparis tanakae</name>
    <name type="common">Tanaka's snailfish</name>
    <dbReference type="NCBI Taxonomy" id="230148"/>
    <lineage>
        <taxon>Eukaryota</taxon>
        <taxon>Metazoa</taxon>
        <taxon>Chordata</taxon>
        <taxon>Craniata</taxon>
        <taxon>Vertebrata</taxon>
        <taxon>Euteleostomi</taxon>
        <taxon>Actinopterygii</taxon>
        <taxon>Neopterygii</taxon>
        <taxon>Teleostei</taxon>
        <taxon>Neoteleostei</taxon>
        <taxon>Acanthomorphata</taxon>
        <taxon>Eupercaria</taxon>
        <taxon>Perciformes</taxon>
        <taxon>Cottioidei</taxon>
        <taxon>Cottales</taxon>
        <taxon>Liparidae</taxon>
        <taxon>Liparis</taxon>
    </lineage>
</organism>
<protein>
    <submittedName>
        <fullName evidence="2">Uncharacterized protein</fullName>
    </submittedName>
</protein>
<keyword evidence="3" id="KW-1185">Reference proteome</keyword>